<dbReference type="GO" id="GO:0016075">
    <property type="term" value="P:rRNA catabolic process"/>
    <property type="evidence" value="ECO:0007669"/>
    <property type="project" value="TreeGrafter"/>
</dbReference>
<keyword evidence="3" id="KW-1185">Reference proteome</keyword>
<proteinExistence type="predicted"/>
<feature type="non-terminal residue" evidence="2">
    <location>
        <position position="248"/>
    </location>
</feature>
<keyword evidence="1" id="KW-0472">Membrane</keyword>
<dbReference type="GO" id="GO:0004521">
    <property type="term" value="F:RNA endonuclease activity"/>
    <property type="evidence" value="ECO:0007669"/>
    <property type="project" value="TreeGrafter"/>
</dbReference>
<dbReference type="GO" id="GO:0006402">
    <property type="term" value="P:mRNA catabolic process"/>
    <property type="evidence" value="ECO:0007669"/>
    <property type="project" value="TreeGrafter"/>
</dbReference>
<accession>A0A9N9JMC7</accession>
<comment type="caution">
    <text evidence="2">The sequence shown here is derived from an EMBL/GenBank/DDBJ whole genome shotgun (WGS) entry which is preliminary data.</text>
</comment>
<dbReference type="InterPro" id="IPR003477">
    <property type="entry name" value="PemK-like"/>
</dbReference>
<keyword evidence="1" id="KW-0812">Transmembrane</keyword>
<dbReference type="PANTHER" id="PTHR33988:SF1">
    <property type="entry name" value="ENDORIBONUCLEASE MAZF7-RELATED"/>
    <property type="match status" value="1"/>
</dbReference>
<dbReference type="Proteomes" id="UP000789405">
    <property type="component" value="Unassembled WGS sequence"/>
</dbReference>
<dbReference type="InterPro" id="IPR011067">
    <property type="entry name" value="Plasmid_toxin/cell-grow_inhib"/>
</dbReference>
<feature type="transmembrane region" description="Helical" evidence="1">
    <location>
        <begin position="12"/>
        <end position="33"/>
    </location>
</feature>
<dbReference type="AlphaFoldDB" id="A0A9N9JMC7"/>
<dbReference type="Gene3D" id="2.30.30.110">
    <property type="match status" value="1"/>
</dbReference>
<dbReference type="GO" id="GO:0003677">
    <property type="term" value="F:DNA binding"/>
    <property type="evidence" value="ECO:0007669"/>
    <property type="project" value="InterPro"/>
</dbReference>
<keyword evidence="1" id="KW-1133">Transmembrane helix</keyword>
<evidence type="ECO:0000256" key="1">
    <source>
        <dbReference type="SAM" id="Phobius"/>
    </source>
</evidence>
<dbReference type="PANTHER" id="PTHR33988">
    <property type="entry name" value="ENDORIBONUCLEASE MAZF-RELATED"/>
    <property type="match status" value="1"/>
</dbReference>
<dbReference type="OrthoDB" id="2429869at2759"/>
<evidence type="ECO:0000313" key="3">
    <source>
        <dbReference type="Proteomes" id="UP000789405"/>
    </source>
</evidence>
<protein>
    <submittedName>
        <fullName evidence="2">3407_t:CDS:1</fullName>
    </submittedName>
</protein>
<dbReference type="Pfam" id="PF02452">
    <property type="entry name" value="PemK_toxin"/>
    <property type="match status" value="1"/>
</dbReference>
<dbReference type="EMBL" id="CAJVPY010022786">
    <property type="protein sequence ID" value="CAG8783741.1"/>
    <property type="molecule type" value="Genomic_DNA"/>
</dbReference>
<name>A0A9N9JMC7_9GLOM</name>
<dbReference type="SUPFAM" id="SSF50118">
    <property type="entry name" value="Cell growth inhibitor/plasmid maintenance toxic component"/>
    <property type="match status" value="1"/>
</dbReference>
<gene>
    <name evidence="2" type="ORF">DERYTH_LOCUS19983</name>
</gene>
<sequence length="248" mass="28784">VDNHCPGKGGETMLPLLILLLLSLFLIVPRLAVPRPTHFIPPPANEVKGLFFRTYIMAERNLEPKHTFSIQLPAFLYQKALDKAGRRGIGALIREILIKELGNEEQNKKQQLIKDYQSKINNQEFPKEGEIWLVKFDKLKEFSKTYRPCLVVSNDTQNQFDKNVVVAGLSMDEMERIRMFEIFIEATPENGLKEPSKICCNYLHTINKKLRLIDKKRMGIVSPEIMQKENNHYERPAKITQRIPRMLL</sequence>
<reference evidence="2" key="1">
    <citation type="submission" date="2021-06" db="EMBL/GenBank/DDBJ databases">
        <authorList>
            <person name="Kallberg Y."/>
            <person name="Tangrot J."/>
            <person name="Rosling A."/>
        </authorList>
    </citation>
    <scope>NUCLEOTIDE SEQUENCE</scope>
    <source>
        <strain evidence="2">MA453B</strain>
    </source>
</reference>
<organism evidence="2 3">
    <name type="scientific">Dentiscutata erythropus</name>
    <dbReference type="NCBI Taxonomy" id="1348616"/>
    <lineage>
        <taxon>Eukaryota</taxon>
        <taxon>Fungi</taxon>
        <taxon>Fungi incertae sedis</taxon>
        <taxon>Mucoromycota</taxon>
        <taxon>Glomeromycotina</taxon>
        <taxon>Glomeromycetes</taxon>
        <taxon>Diversisporales</taxon>
        <taxon>Gigasporaceae</taxon>
        <taxon>Dentiscutata</taxon>
    </lineage>
</organism>
<evidence type="ECO:0000313" key="2">
    <source>
        <dbReference type="EMBL" id="CAG8783741.1"/>
    </source>
</evidence>